<dbReference type="EC" id="5.2.1.8" evidence="6"/>
<evidence type="ECO:0000256" key="5">
    <source>
        <dbReference type="PROSITE-ProRule" id="PRU00277"/>
    </source>
</evidence>
<feature type="signal peptide" evidence="7">
    <location>
        <begin position="1"/>
        <end position="21"/>
    </location>
</feature>
<feature type="chain" id="PRO_5027938280" description="Peptidyl-prolyl cis-trans isomerase" evidence="7">
    <location>
        <begin position="22"/>
        <end position="152"/>
    </location>
</feature>
<evidence type="ECO:0000256" key="6">
    <source>
        <dbReference type="RuleBase" id="RU003915"/>
    </source>
</evidence>
<dbReference type="SUPFAM" id="SSF54534">
    <property type="entry name" value="FKBP-like"/>
    <property type="match status" value="1"/>
</dbReference>
<evidence type="ECO:0000256" key="2">
    <source>
        <dbReference type="ARBA" id="ARBA00006577"/>
    </source>
</evidence>
<reference evidence="9" key="1">
    <citation type="submission" date="2020-01" db="EMBL/GenBank/DDBJ databases">
        <authorList>
            <person name="Meier V. D."/>
            <person name="Meier V D."/>
        </authorList>
    </citation>
    <scope>NUCLEOTIDE SEQUENCE</scope>
    <source>
        <strain evidence="9">HLG_WM_MAG_10</strain>
    </source>
</reference>
<dbReference type="AlphaFoldDB" id="A0A6S6U2Q5"/>
<protein>
    <recommendedName>
        <fullName evidence="6">Peptidyl-prolyl cis-trans isomerase</fullName>
        <ecNumber evidence="6">5.2.1.8</ecNumber>
    </recommendedName>
</protein>
<dbReference type="PROSITE" id="PS51257">
    <property type="entry name" value="PROKAR_LIPOPROTEIN"/>
    <property type="match status" value="1"/>
</dbReference>
<dbReference type="PANTHER" id="PTHR43811">
    <property type="entry name" value="FKBP-TYPE PEPTIDYL-PROLYL CIS-TRANS ISOMERASE FKPA"/>
    <property type="match status" value="1"/>
</dbReference>
<dbReference type="Gene3D" id="3.10.50.40">
    <property type="match status" value="1"/>
</dbReference>
<dbReference type="InterPro" id="IPR046357">
    <property type="entry name" value="PPIase_dom_sf"/>
</dbReference>
<evidence type="ECO:0000259" key="8">
    <source>
        <dbReference type="PROSITE" id="PS50059"/>
    </source>
</evidence>
<name>A0A6S6U2Q5_9BACT</name>
<evidence type="ECO:0000256" key="1">
    <source>
        <dbReference type="ARBA" id="ARBA00000971"/>
    </source>
</evidence>
<evidence type="ECO:0000256" key="7">
    <source>
        <dbReference type="SAM" id="SignalP"/>
    </source>
</evidence>
<dbReference type="EMBL" id="CACVAQ010000347">
    <property type="protein sequence ID" value="CAA6824587.1"/>
    <property type="molecule type" value="Genomic_DNA"/>
</dbReference>
<dbReference type="Pfam" id="PF00254">
    <property type="entry name" value="FKBP_C"/>
    <property type="match status" value="1"/>
</dbReference>
<keyword evidence="4 5" id="KW-0413">Isomerase</keyword>
<evidence type="ECO:0000256" key="3">
    <source>
        <dbReference type="ARBA" id="ARBA00023110"/>
    </source>
</evidence>
<dbReference type="PANTHER" id="PTHR43811:SF57">
    <property type="entry name" value="FKBP-TYPE PEPTIDYL-PROLYL CIS-TRANS ISOMERASE FKPA-RELATED"/>
    <property type="match status" value="1"/>
</dbReference>
<comment type="similarity">
    <text evidence="2 6">Belongs to the FKBP-type PPIase family.</text>
</comment>
<keyword evidence="3 5" id="KW-0697">Rotamase</keyword>
<comment type="catalytic activity">
    <reaction evidence="1 5 6">
        <text>[protein]-peptidylproline (omega=180) = [protein]-peptidylproline (omega=0)</text>
        <dbReference type="Rhea" id="RHEA:16237"/>
        <dbReference type="Rhea" id="RHEA-COMP:10747"/>
        <dbReference type="Rhea" id="RHEA-COMP:10748"/>
        <dbReference type="ChEBI" id="CHEBI:83833"/>
        <dbReference type="ChEBI" id="CHEBI:83834"/>
        <dbReference type="EC" id="5.2.1.8"/>
    </reaction>
</comment>
<evidence type="ECO:0000256" key="4">
    <source>
        <dbReference type="ARBA" id="ARBA00023235"/>
    </source>
</evidence>
<organism evidence="9">
    <name type="scientific">uncultured Aureispira sp</name>
    <dbReference type="NCBI Taxonomy" id="1331704"/>
    <lineage>
        <taxon>Bacteria</taxon>
        <taxon>Pseudomonadati</taxon>
        <taxon>Bacteroidota</taxon>
        <taxon>Saprospiria</taxon>
        <taxon>Saprospirales</taxon>
        <taxon>Saprospiraceae</taxon>
        <taxon>Aureispira</taxon>
        <taxon>environmental samples</taxon>
    </lineage>
</organism>
<proteinExistence type="inferred from homology"/>
<dbReference type="InterPro" id="IPR001179">
    <property type="entry name" value="PPIase_FKBP_dom"/>
</dbReference>
<evidence type="ECO:0000313" key="9">
    <source>
        <dbReference type="EMBL" id="CAA6824587.1"/>
    </source>
</evidence>
<dbReference type="GO" id="GO:0003755">
    <property type="term" value="F:peptidyl-prolyl cis-trans isomerase activity"/>
    <property type="evidence" value="ECO:0007669"/>
    <property type="project" value="UniProtKB-UniRule"/>
</dbReference>
<feature type="domain" description="PPIase FKBP-type" evidence="8">
    <location>
        <begin position="67"/>
        <end position="151"/>
    </location>
</feature>
<accession>A0A6S6U2Q5</accession>
<keyword evidence="7" id="KW-0732">Signal</keyword>
<dbReference type="PROSITE" id="PS50059">
    <property type="entry name" value="FKBP_PPIASE"/>
    <property type="match status" value="1"/>
</dbReference>
<gene>
    <name evidence="9" type="ORF">HELGO_WM48763</name>
</gene>
<sequence>MKTLFSLVLLLSLSCSFSNCSKDFKAADEASILQYIEDNNLTAIEAQDGLYYTIDVVGTGTQPSGVYSTVTVHYTGKFMDGTTFETSVGGTPYTNSLSSVIKGWQYGIPYFKAGGKGTLLIPSHLAYGATGSGSIGPNEPLVFEIELISAQN</sequence>